<feature type="compositionally biased region" description="Gly residues" evidence="1">
    <location>
        <begin position="58"/>
        <end position="75"/>
    </location>
</feature>
<accession>A0ABS3VY42</accession>
<sequence length="194" mass="19198">MRVPVLPRAVAIAVGGLLAVTGCTVVTGPSSSGGSAPAPSFDSRVGDGGGPTAEPTTGGTGSSGGTGTGGTGNSGGQPAPKPSSAAPNGPMISYFRVRQQPSCPAGTNLNPIPGTPVVLEWKVTNVDTVALSVDGPGVYGDNYPPTGTETINFPCSGSPGDTQRHTYRLTVTNAHGKTAKTIEVTAKVNEIAQV</sequence>
<dbReference type="RefSeq" id="WP_208816410.1">
    <property type="nucleotide sequence ID" value="NZ_WVUH01000302.1"/>
</dbReference>
<evidence type="ECO:0000313" key="2">
    <source>
        <dbReference type="EMBL" id="MBO4209447.1"/>
    </source>
</evidence>
<organism evidence="2 3">
    <name type="scientific">Micromonospora echinofusca</name>
    <dbReference type="NCBI Taxonomy" id="47858"/>
    <lineage>
        <taxon>Bacteria</taxon>
        <taxon>Bacillati</taxon>
        <taxon>Actinomycetota</taxon>
        <taxon>Actinomycetes</taxon>
        <taxon>Micromonosporales</taxon>
        <taxon>Micromonosporaceae</taxon>
        <taxon>Micromonospora</taxon>
    </lineage>
</organism>
<proteinExistence type="predicted"/>
<feature type="compositionally biased region" description="Low complexity" evidence="1">
    <location>
        <begin position="28"/>
        <end position="40"/>
    </location>
</feature>
<dbReference type="EMBL" id="WVUH01000302">
    <property type="protein sequence ID" value="MBO4209447.1"/>
    <property type="molecule type" value="Genomic_DNA"/>
</dbReference>
<name>A0ABS3VY42_MICEH</name>
<comment type="caution">
    <text evidence="2">The sequence shown here is derived from an EMBL/GenBank/DDBJ whole genome shotgun (WGS) entry which is preliminary data.</text>
</comment>
<gene>
    <name evidence="2" type="ORF">GSF22_26160</name>
</gene>
<evidence type="ECO:0000313" key="3">
    <source>
        <dbReference type="Proteomes" id="UP000823521"/>
    </source>
</evidence>
<keyword evidence="3" id="KW-1185">Reference proteome</keyword>
<protein>
    <recommendedName>
        <fullName evidence="4">Ig-like domain-containing protein</fullName>
    </recommendedName>
</protein>
<evidence type="ECO:0000256" key="1">
    <source>
        <dbReference type="SAM" id="MobiDB-lite"/>
    </source>
</evidence>
<dbReference type="Proteomes" id="UP000823521">
    <property type="component" value="Unassembled WGS sequence"/>
</dbReference>
<evidence type="ECO:0008006" key="4">
    <source>
        <dbReference type="Google" id="ProtNLM"/>
    </source>
</evidence>
<dbReference type="PROSITE" id="PS51257">
    <property type="entry name" value="PROKAR_LIPOPROTEIN"/>
    <property type="match status" value="1"/>
</dbReference>
<feature type="region of interest" description="Disordered" evidence="1">
    <location>
        <begin position="28"/>
        <end position="90"/>
    </location>
</feature>
<reference evidence="2 3" key="1">
    <citation type="submission" date="2019-12" db="EMBL/GenBank/DDBJ databases">
        <title>Whole genome sequencing of endophytic Actinobacterium Micromonospora sp. MPMI6T.</title>
        <authorList>
            <person name="Evv R."/>
            <person name="Podile A.R."/>
        </authorList>
    </citation>
    <scope>NUCLEOTIDE SEQUENCE [LARGE SCALE GENOMIC DNA]</scope>
    <source>
        <strain evidence="2 3">MPMI6</strain>
    </source>
</reference>